<gene>
    <name evidence="7" type="ORF">VOLCADRAFT_102718</name>
</gene>
<keyword evidence="7" id="KW-0560">Oxidoreductase</keyword>
<proteinExistence type="inferred from homology"/>
<dbReference type="PROSITE" id="PS50836">
    <property type="entry name" value="DOMON"/>
    <property type="match status" value="1"/>
</dbReference>
<dbReference type="GO" id="GO:0004500">
    <property type="term" value="F:dopamine beta-monooxygenase activity"/>
    <property type="evidence" value="ECO:0007669"/>
    <property type="project" value="InterPro"/>
</dbReference>
<dbReference type="InterPro" id="IPR024548">
    <property type="entry name" value="Cu2_monoox_C"/>
</dbReference>
<evidence type="ECO:0000256" key="4">
    <source>
        <dbReference type="SAM" id="Phobius"/>
    </source>
</evidence>
<feature type="signal peptide" evidence="5">
    <location>
        <begin position="1"/>
        <end position="26"/>
    </location>
</feature>
<keyword evidence="4" id="KW-1133">Transmembrane helix</keyword>
<evidence type="ECO:0000259" key="6">
    <source>
        <dbReference type="PROSITE" id="PS50836"/>
    </source>
</evidence>
<dbReference type="InterPro" id="IPR045266">
    <property type="entry name" value="DOH_DOMON"/>
</dbReference>
<keyword evidence="5" id="KW-0732">Signal</keyword>
<keyword evidence="8" id="KW-1185">Reference proteome</keyword>
<comment type="similarity">
    <text evidence="1">Belongs to the copper type II ascorbate-dependent monooxygenase family.</text>
</comment>
<feature type="transmembrane region" description="Helical" evidence="4">
    <location>
        <begin position="576"/>
        <end position="597"/>
    </location>
</feature>
<dbReference type="STRING" id="3068.D8THM7"/>
<dbReference type="EMBL" id="GL378323">
    <property type="protein sequence ID" value="EFJ52740.1"/>
    <property type="molecule type" value="Genomic_DNA"/>
</dbReference>
<dbReference type="InterPro" id="IPR036939">
    <property type="entry name" value="Cu2_ascorb_mOase_N_sf"/>
</dbReference>
<organism evidence="8">
    <name type="scientific">Volvox carteri f. nagariensis</name>
    <dbReference type="NCBI Taxonomy" id="3068"/>
    <lineage>
        <taxon>Eukaryota</taxon>
        <taxon>Viridiplantae</taxon>
        <taxon>Chlorophyta</taxon>
        <taxon>core chlorophytes</taxon>
        <taxon>Chlorophyceae</taxon>
        <taxon>CS clade</taxon>
        <taxon>Chlamydomonadales</taxon>
        <taxon>Volvocaceae</taxon>
        <taxon>Volvox</taxon>
    </lineage>
</organism>
<evidence type="ECO:0000313" key="8">
    <source>
        <dbReference type="Proteomes" id="UP000001058"/>
    </source>
</evidence>
<dbReference type="InterPro" id="IPR000945">
    <property type="entry name" value="DBH-like"/>
</dbReference>
<dbReference type="InterPro" id="IPR014784">
    <property type="entry name" value="Cu2_ascorb_mOase-like_C"/>
</dbReference>
<evidence type="ECO:0000313" key="7">
    <source>
        <dbReference type="EMBL" id="EFJ52740.1"/>
    </source>
</evidence>
<feature type="chain" id="PRO_5003123591" evidence="5">
    <location>
        <begin position="27"/>
        <end position="623"/>
    </location>
</feature>
<dbReference type="InterPro" id="IPR000323">
    <property type="entry name" value="Cu2_ascorb_mOase_N"/>
</dbReference>
<keyword evidence="4" id="KW-0472">Membrane</keyword>
<keyword evidence="4" id="KW-0812">Transmembrane</keyword>
<keyword evidence="2" id="KW-1015">Disulfide bond</keyword>
<dbReference type="InParanoid" id="D8THM7"/>
<reference evidence="7 8" key="1">
    <citation type="journal article" date="2010" name="Science">
        <title>Genomic analysis of organismal complexity in the multicellular green alga Volvox carteri.</title>
        <authorList>
            <person name="Prochnik S.E."/>
            <person name="Umen J."/>
            <person name="Nedelcu A.M."/>
            <person name="Hallmann A."/>
            <person name="Miller S.M."/>
            <person name="Nishii I."/>
            <person name="Ferris P."/>
            <person name="Kuo A."/>
            <person name="Mitros T."/>
            <person name="Fritz-Laylin L.K."/>
            <person name="Hellsten U."/>
            <person name="Chapman J."/>
            <person name="Simakov O."/>
            <person name="Rensing S.A."/>
            <person name="Terry A."/>
            <person name="Pangilinan J."/>
            <person name="Kapitonov V."/>
            <person name="Jurka J."/>
            <person name="Salamov A."/>
            <person name="Shapiro H."/>
            <person name="Schmutz J."/>
            <person name="Grimwood J."/>
            <person name="Lindquist E."/>
            <person name="Lucas S."/>
            <person name="Grigoriev I.V."/>
            <person name="Schmitt R."/>
            <person name="Kirk D."/>
            <person name="Rokhsar D.S."/>
        </authorList>
    </citation>
    <scope>NUCLEOTIDE SEQUENCE [LARGE SCALE GENOMIC DNA]</scope>
    <source>
        <strain evidence="8">f. Nagariensis / Eve</strain>
    </source>
</reference>
<sequence length="623" mass="67827">MARLLRGVWVAGVLAAIVLTSPSANAASCYQFLTKDDYPSCLQLDANLVLYWKIIDNQTLELAADGDGYMDWIAIGISEAGMKGVDYSVSYLPTQGSSWLVGDYYTTGDLTPTYDEEQNIIMSTMPVFDKDNRTFAAIQRPLDSCDDEDTPVYLDVERSIIWGYSWNTNWDQAKNFLFTKGILPGVRLFTSANSTATVVNTSIDATVSVPQAASARLAMPNYPVPPNSTTIACVNLALPNTTKYHVVRYQGFAATPMVVRMVGYVCAAGVVPKQPYGVPYDCSAATTLLPGLPGTLPLGCETLNFVWAPGAGPFEAPPEAGFLIGADAATSMVLQVVYWNPDGVVGQVDSSGFSLVYTPQLRNASLGVLTVGNTDMRIPAGNDSFQALPNICPSDCTAKRVLAPVTLVSNFFVMGGMGKSMLTRHIRNGSAIMPVGRINYWDQKYAGFQAVFPESRTLLPNDTVISVCTYDSSNATKMIYFGYDKGSELCFNYITFYPTTAMPDLDYCIARTRDNVSTCSTRTRLTPYAQKATSDMYWNGTRLQVGPLSIATYKSQECQLHDALVVTPQRAPNTRAAVASIVLVPIVLVLVGVIIWTKYSKEEEMERLLEQARAGVLDPLPAD</sequence>
<protein>
    <submittedName>
        <fullName evidence="7">Protein monooxygenase</fullName>
    </submittedName>
</protein>
<dbReference type="GO" id="GO:0005507">
    <property type="term" value="F:copper ion binding"/>
    <property type="evidence" value="ECO:0007669"/>
    <property type="project" value="InterPro"/>
</dbReference>
<dbReference type="SUPFAM" id="SSF49742">
    <property type="entry name" value="PHM/PNGase F"/>
    <property type="match status" value="2"/>
</dbReference>
<keyword evidence="3" id="KW-0325">Glycoprotein</keyword>
<evidence type="ECO:0000256" key="5">
    <source>
        <dbReference type="SAM" id="SignalP"/>
    </source>
</evidence>
<dbReference type="Gene3D" id="2.60.120.310">
    <property type="entry name" value="Copper type II, ascorbate-dependent monooxygenase, N-terminal domain"/>
    <property type="match status" value="1"/>
</dbReference>
<dbReference type="Pfam" id="PF03351">
    <property type="entry name" value="DOMON"/>
    <property type="match status" value="1"/>
</dbReference>
<dbReference type="Proteomes" id="UP000001058">
    <property type="component" value="Unassembled WGS sequence"/>
</dbReference>
<dbReference type="InterPro" id="IPR005018">
    <property type="entry name" value="DOMON_domain"/>
</dbReference>
<dbReference type="Pfam" id="PF03712">
    <property type="entry name" value="Cu2_monoox_C"/>
    <property type="match status" value="1"/>
</dbReference>
<dbReference type="InterPro" id="IPR008977">
    <property type="entry name" value="PHM/PNGase_F_dom_sf"/>
</dbReference>
<accession>D8THM7</accession>
<dbReference type="OrthoDB" id="2013249at2759"/>
<dbReference type="PANTHER" id="PTHR10157:SF23">
    <property type="entry name" value="MOXD1 HOMOLOG 1"/>
    <property type="match status" value="1"/>
</dbReference>
<dbReference type="Gene3D" id="2.60.120.230">
    <property type="match status" value="1"/>
</dbReference>
<feature type="domain" description="DOMON" evidence="6">
    <location>
        <begin position="46"/>
        <end position="165"/>
    </location>
</feature>
<evidence type="ECO:0000256" key="2">
    <source>
        <dbReference type="ARBA" id="ARBA00023157"/>
    </source>
</evidence>
<evidence type="ECO:0000256" key="3">
    <source>
        <dbReference type="ARBA" id="ARBA00023180"/>
    </source>
</evidence>
<dbReference type="GeneID" id="9621732"/>
<dbReference type="KEGG" id="vcn:VOLCADRAFT_102718"/>
<dbReference type="Pfam" id="PF01082">
    <property type="entry name" value="Cu2_monooxygen"/>
    <property type="match status" value="1"/>
</dbReference>
<dbReference type="eggNOG" id="KOG3568">
    <property type="taxonomic scope" value="Eukaryota"/>
</dbReference>
<keyword evidence="7" id="KW-0503">Monooxygenase</keyword>
<dbReference type="PANTHER" id="PTHR10157">
    <property type="entry name" value="DOPAMINE BETA HYDROXYLASE RELATED"/>
    <property type="match status" value="1"/>
</dbReference>
<name>D8THM7_VOLCA</name>
<dbReference type="AlphaFoldDB" id="D8THM7"/>
<evidence type="ECO:0000256" key="1">
    <source>
        <dbReference type="ARBA" id="ARBA00010676"/>
    </source>
</evidence>
<dbReference type="RefSeq" id="XP_002945745.1">
    <property type="nucleotide sequence ID" value="XM_002945699.1"/>
</dbReference>
<dbReference type="CDD" id="cd09631">
    <property type="entry name" value="DOMON_DOH"/>
    <property type="match status" value="1"/>
</dbReference>